<evidence type="ECO:0000256" key="1">
    <source>
        <dbReference type="SAM" id="MobiDB-lite"/>
    </source>
</evidence>
<dbReference type="Pfam" id="PF13456">
    <property type="entry name" value="RVT_3"/>
    <property type="match status" value="1"/>
</dbReference>
<evidence type="ECO:0000313" key="4">
    <source>
        <dbReference type="EMBL" id="GEU75760.1"/>
    </source>
</evidence>
<feature type="domain" description="RNase H type-1" evidence="2">
    <location>
        <begin position="235"/>
        <end position="345"/>
    </location>
</feature>
<dbReference type="Gene3D" id="3.30.70.270">
    <property type="match status" value="1"/>
</dbReference>
<keyword evidence="4" id="KW-0808">Transferase</keyword>
<dbReference type="InterPro" id="IPR041577">
    <property type="entry name" value="RT_RNaseH_2"/>
</dbReference>
<dbReference type="InterPro" id="IPR043128">
    <property type="entry name" value="Rev_trsase/Diguanyl_cyclase"/>
</dbReference>
<accession>A0A6L2MPU0</accession>
<dbReference type="GO" id="GO:0003964">
    <property type="term" value="F:RNA-directed DNA polymerase activity"/>
    <property type="evidence" value="ECO:0007669"/>
    <property type="project" value="UniProtKB-KW"/>
</dbReference>
<dbReference type="PANTHER" id="PTHR48475:SF2">
    <property type="entry name" value="RIBONUCLEASE H"/>
    <property type="match status" value="1"/>
</dbReference>
<organism evidence="4">
    <name type="scientific">Tanacetum cinerariifolium</name>
    <name type="common">Dalmatian daisy</name>
    <name type="synonym">Chrysanthemum cinerariifolium</name>
    <dbReference type="NCBI Taxonomy" id="118510"/>
    <lineage>
        <taxon>Eukaryota</taxon>
        <taxon>Viridiplantae</taxon>
        <taxon>Streptophyta</taxon>
        <taxon>Embryophyta</taxon>
        <taxon>Tracheophyta</taxon>
        <taxon>Spermatophyta</taxon>
        <taxon>Magnoliopsida</taxon>
        <taxon>eudicotyledons</taxon>
        <taxon>Gunneridae</taxon>
        <taxon>Pentapetalae</taxon>
        <taxon>asterids</taxon>
        <taxon>campanulids</taxon>
        <taxon>Asterales</taxon>
        <taxon>Asteraceae</taxon>
        <taxon>Asteroideae</taxon>
        <taxon>Anthemideae</taxon>
        <taxon>Anthemidinae</taxon>
        <taxon>Tanacetum</taxon>
    </lineage>
</organism>
<dbReference type="InterPro" id="IPR043502">
    <property type="entry name" value="DNA/RNA_pol_sf"/>
</dbReference>
<dbReference type="PANTHER" id="PTHR48475">
    <property type="entry name" value="RIBONUCLEASE H"/>
    <property type="match status" value="1"/>
</dbReference>
<feature type="region of interest" description="Disordered" evidence="1">
    <location>
        <begin position="609"/>
        <end position="655"/>
    </location>
</feature>
<dbReference type="Gene3D" id="3.30.420.10">
    <property type="entry name" value="Ribonuclease H-like superfamily/Ribonuclease H"/>
    <property type="match status" value="2"/>
</dbReference>
<dbReference type="GO" id="GO:0003676">
    <property type="term" value="F:nucleic acid binding"/>
    <property type="evidence" value="ECO:0007669"/>
    <property type="project" value="InterPro"/>
</dbReference>
<dbReference type="AlphaFoldDB" id="A0A6L2MPU0"/>
<reference evidence="4" key="1">
    <citation type="journal article" date="2019" name="Sci. Rep.">
        <title>Draft genome of Tanacetum cinerariifolium, the natural source of mosquito coil.</title>
        <authorList>
            <person name="Yamashiro T."/>
            <person name="Shiraishi A."/>
            <person name="Satake H."/>
            <person name="Nakayama K."/>
        </authorList>
    </citation>
    <scope>NUCLEOTIDE SEQUENCE</scope>
</reference>
<dbReference type="GO" id="GO:0004523">
    <property type="term" value="F:RNA-DNA hybrid ribonuclease activity"/>
    <property type="evidence" value="ECO:0007669"/>
    <property type="project" value="InterPro"/>
</dbReference>
<protein>
    <submittedName>
        <fullName evidence="4">Reverse transcriptase domain-containing protein</fullName>
    </submittedName>
</protein>
<keyword evidence="4" id="KW-0548">Nucleotidyltransferase</keyword>
<dbReference type="InterPro" id="IPR012337">
    <property type="entry name" value="RNaseH-like_sf"/>
</dbReference>
<evidence type="ECO:0000259" key="2">
    <source>
        <dbReference type="Pfam" id="PF13456"/>
    </source>
</evidence>
<gene>
    <name evidence="4" type="ORF">Tci_047738</name>
</gene>
<evidence type="ECO:0000259" key="3">
    <source>
        <dbReference type="Pfam" id="PF17919"/>
    </source>
</evidence>
<feature type="domain" description="Reverse transcriptase/retrotransposon-derived protein RNase H-like" evidence="3">
    <location>
        <begin position="53"/>
        <end position="151"/>
    </location>
</feature>
<comment type="caution">
    <text evidence="4">The sequence shown here is derived from an EMBL/GenBank/DDBJ whole genome shotgun (WGS) entry which is preliminary data.</text>
</comment>
<dbReference type="SUPFAM" id="SSF56672">
    <property type="entry name" value="DNA/RNA polymerases"/>
    <property type="match status" value="1"/>
</dbReference>
<dbReference type="EMBL" id="BKCJ010007145">
    <property type="protein sequence ID" value="GEU75760.1"/>
    <property type="molecule type" value="Genomic_DNA"/>
</dbReference>
<sequence>MHLWNERGHVSGDVQKLNGKLASLNRFLSKSAKKSLPFFKILKKCTKKSEFLWTAEAETTLRQIKKLIAEFPTLTAPKEKEKLVIYLAAAKEAISAVLITKKDGKQMPIYFVSRALQGSKVNYTPMEKLILTLVSASKRLKRYLQAHTIIVITNQPIKHMLSNTEVTRSLLKWRFELEEHDIQYRPRTSVKGHILADFTMERPEDDSPDTSIKDKEELPNSWILFTDESSCIDGSEGGLIITNPEGIEFTYALRFRFDATNNEAVNEALIAGLRIAEQMGVKNLQANVDSRLVANQVNGTYITKDLGMIKYLEKVKNLTNTFKEFSIKQVPRGENKKADTLSKMASTNFAHLSKKIEAKPMATITGAHVKKFVWDNIVCRFGLPGEIISDNGTHLKTGTKSYVFANASLPLSIRVRNTKFLEKSWSLHIYRRSRNDTHTVDADINSMNDTMAKVQLSAEHNILANEQPHSKQSESVYDTYLLEKVKENQENDKIGTKQNGKLKKGWKAADQPSILGKPVLQPPKNQSVVRQPNAFKSERPNFSKPRFAFQVDVNNVLTKPITPHYFPKVRESALIKHHHVNAHSSFRNSQKESYGSNDMAQNYYIEKAKKKTQDKNRNLQPRKMPSAKTHHTPNACTRKPRSNNQTSRNWPTSKSFEETLKAVQKADHSRNPNSFPNFKHFVCSTC</sequence>
<dbReference type="SUPFAM" id="SSF53098">
    <property type="entry name" value="Ribonuclease H-like"/>
    <property type="match status" value="2"/>
</dbReference>
<dbReference type="InterPro" id="IPR036397">
    <property type="entry name" value="RNaseH_sf"/>
</dbReference>
<dbReference type="Pfam" id="PF17919">
    <property type="entry name" value="RT_RNaseH_2"/>
    <property type="match status" value="1"/>
</dbReference>
<name>A0A6L2MPU0_TANCI</name>
<dbReference type="InterPro" id="IPR002156">
    <property type="entry name" value="RNaseH_domain"/>
</dbReference>
<feature type="compositionally biased region" description="Polar residues" evidence="1">
    <location>
        <begin position="642"/>
        <end position="654"/>
    </location>
</feature>
<proteinExistence type="predicted"/>
<dbReference type="CDD" id="cd09279">
    <property type="entry name" value="RNase_HI_like"/>
    <property type="match status" value="1"/>
</dbReference>
<keyword evidence="4" id="KW-0695">RNA-directed DNA polymerase</keyword>